<evidence type="ECO:0000256" key="2">
    <source>
        <dbReference type="SAM" id="SignalP"/>
    </source>
</evidence>
<evidence type="ECO:0000313" key="4">
    <source>
        <dbReference type="EMBL" id="TWI85772.1"/>
    </source>
</evidence>
<organism evidence="4 5">
    <name type="scientific">Lacibacter cauensis</name>
    <dbReference type="NCBI Taxonomy" id="510947"/>
    <lineage>
        <taxon>Bacteria</taxon>
        <taxon>Pseudomonadati</taxon>
        <taxon>Bacteroidota</taxon>
        <taxon>Chitinophagia</taxon>
        <taxon>Chitinophagales</taxon>
        <taxon>Chitinophagaceae</taxon>
        <taxon>Lacibacter</taxon>
    </lineage>
</organism>
<feature type="domain" description="DUF6249" evidence="3">
    <location>
        <begin position="50"/>
        <end position="145"/>
    </location>
</feature>
<feature type="transmembrane region" description="Helical" evidence="1">
    <location>
        <begin position="125"/>
        <end position="145"/>
    </location>
</feature>
<feature type="chain" id="PRO_5021997292" description="DUF6249 domain-containing protein" evidence="2">
    <location>
        <begin position="21"/>
        <end position="151"/>
    </location>
</feature>
<keyword evidence="1" id="KW-0812">Transmembrane</keyword>
<accession>A0A562SX00</accession>
<evidence type="ECO:0000256" key="1">
    <source>
        <dbReference type="SAM" id="Phobius"/>
    </source>
</evidence>
<keyword evidence="1" id="KW-0472">Membrane</keyword>
<evidence type="ECO:0000313" key="5">
    <source>
        <dbReference type="Proteomes" id="UP000316167"/>
    </source>
</evidence>
<keyword evidence="1" id="KW-1133">Transmembrane helix</keyword>
<feature type="transmembrane region" description="Helical" evidence="1">
    <location>
        <begin position="44"/>
        <end position="67"/>
    </location>
</feature>
<keyword evidence="2" id="KW-0732">Signal</keyword>
<dbReference type="EMBL" id="VLLE01000002">
    <property type="protein sequence ID" value="TWI85772.1"/>
    <property type="molecule type" value="Genomic_DNA"/>
</dbReference>
<reference evidence="4 5" key="1">
    <citation type="journal article" date="2015" name="Stand. Genomic Sci.">
        <title>Genomic Encyclopedia of Bacterial and Archaeal Type Strains, Phase III: the genomes of soil and plant-associated and newly described type strains.</title>
        <authorList>
            <person name="Whitman W.B."/>
            <person name="Woyke T."/>
            <person name="Klenk H.P."/>
            <person name="Zhou Y."/>
            <person name="Lilburn T.G."/>
            <person name="Beck B.J."/>
            <person name="De Vos P."/>
            <person name="Vandamme P."/>
            <person name="Eisen J.A."/>
            <person name="Garrity G."/>
            <person name="Hugenholtz P."/>
            <person name="Kyrpides N.C."/>
        </authorList>
    </citation>
    <scope>NUCLEOTIDE SEQUENCE [LARGE SCALE GENOMIC DNA]</scope>
    <source>
        <strain evidence="4 5">CGMCC 1.7271</strain>
    </source>
</reference>
<comment type="caution">
    <text evidence="4">The sequence shown here is derived from an EMBL/GenBank/DDBJ whole genome shotgun (WGS) entry which is preliminary data.</text>
</comment>
<dbReference type="Proteomes" id="UP000316167">
    <property type="component" value="Unassembled WGS sequence"/>
</dbReference>
<keyword evidence="5" id="KW-1185">Reference proteome</keyword>
<name>A0A562SX00_9BACT</name>
<dbReference type="RefSeq" id="WP_144884872.1">
    <property type="nucleotide sequence ID" value="NZ_VLLE01000002.1"/>
</dbReference>
<feature type="signal peptide" evidence="2">
    <location>
        <begin position="1"/>
        <end position="20"/>
    </location>
</feature>
<gene>
    <name evidence="4" type="ORF">IQ13_0940</name>
</gene>
<sequence length="151" mass="16794">MKKLTILLLIGLSTTATAFAQQTNPVTDAGSPVADLPLSASRAEILLPVLFISFLLVILTSLIKYFLDFRLKNKLIERGMQEQLTAYLSAKNEHEKQNEVVKLSILFLGLGLGLLLTYFTAPVDLHSLAIMAMSLGLSYLAYFLYLRKTDR</sequence>
<feature type="transmembrane region" description="Helical" evidence="1">
    <location>
        <begin position="100"/>
        <end position="119"/>
    </location>
</feature>
<dbReference type="Pfam" id="PF19762">
    <property type="entry name" value="DUF6249"/>
    <property type="match status" value="1"/>
</dbReference>
<evidence type="ECO:0000259" key="3">
    <source>
        <dbReference type="Pfam" id="PF19762"/>
    </source>
</evidence>
<dbReference type="OrthoDB" id="674806at2"/>
<dbReference type="InterPro" id="IPR046216">
    <property type="entry name" value="DUF6249"/>
</dbReference>
<protein>
    <recommendedName>
        <fullName evidence="3">DUF6249 domain-containing protein</fullName>
    </recommendedName>
</protein>
<dbReference type="AlphaFoldDB" id="A0A562SX00"/>
<proteinExistence type="predicted"/>